<dbReference type="OrthoDB" id="6086265at2759"/>
<feature type="signal peptide" evidence="1">
    <location>
        <begin position="1"/>
        <end position="20"/>
    </location>
</feature>
<keyword evidence="3" id="KW-1185">Reference proteome</keyword>
<dbReference type="Proteomes" id="UP001154114">
    <property type="component" value="Chromosome 8"/>
</dbReference>
<proteinExistence type="predicted"/>
<keyword evidence="1" id="KW-0732">Signal</keyword>
<evidence type="ECO:0000313" key="3">
    <source>
        <dbReference type="Proteomes" id="UP001154114"/>
    </source>
</evidence>
<protein>
    <recommendedName>
        <fullName evidence="4">TIL domain-containing protein</fullName>
    </recommendedName>
</protein>
<dbReference type="EMBL" id="LR824011">
    <property type="protein sequence ID" value="CAH0626916.1"/>
    <property type="molecule type" value="Genomic_DNA"/>
</dbReference>
<reference evidence="2" key="1">
    <citation type="submission" date="2021-12" db="EMBL/GenBank/DDBJ databases">
        <authorList>
            <person name="King R."/>
        </authorList>
    </citation>
    <scope>NUCLEOTIDE SEQUENCE</scope>
</reference>
<evidence type="ECO:0000313" key="2">
    <source>
        <dbReference type="EMBL" id="CAH0626916.1"/>
    </source>
</evidence>
<name>A0A9P0BWL3_CHRIL</name>
<accession>A0A9P0BWL3</accession>
<organism evidence="2 3">
    <name type="scientific">Chrysodeixis includens</name>
    <name type="common">Soybean looper</name>
    <name type="synonym">Pseudoplusia includens</name>
    <dbReference type="NCBI Taxonomy" id="689277"/>
    <lineage>
        <taxon>Eukaryota</taxon>
        <taxon>Metazoa</taxon>
        <taxon>Ecdysozoa</taxon>
        <taxon>Arthropoda</taxon>
        <taxon>Hexapoda</taxon>
        <taxon>Insecta</taxon>
        <taxon>Pterygota</taxon>
        <taxon>Neoptera</taxon>
        <taxon>Endopterygota</taxon>
        <taxon>Lepidoptera</taxon>
        <taxon>Glossata</taxon>
        <taxon>Ditrysia</taxon>
        <taxon>Noctuoidea</taxon>
        <taxon>Noctuidae</taxon>
        <taxon>Plusiinae</taxon>
        <taxon>Chrysodeixis</taxon>
    </lineage>
</organism>
<evidence type="ECO:0008006" key="4">
    <source>
        <dbReference type="Google" id="ProtNLM"/>
    </source>
</evidence>
<evidence type="ECO:0000256" key="1">
    <source>
        <dbReference type="SAM" id="SignalP"/>
    </source>
</evidence>
<sequence>MKLPIVILCVLLIALQISVACPPGQYNPGPDCSFEEICPIPLAHSGREHYCDCWCNAGTVRDTATHECVRREDCTVYQFP</sequence>
<gene>
    <name evidence="2" type="ORF">CINC_LOCUS12400</name>
</gene>
<dbReference type="PROSITE" id="PS51257">
    <property type="entry name" value="PROKAR_LIPOPROTEIN"/>
    <property type="match status" value="1"/>
</dbReference>
<dbReference type="AlphaFoldDB" id="A0A9P0BWL3"/>
<feature type="chain" id="PRO_5040373282" description="TIL domain-containing protein" evidence="1">
    <location>
        <begin position="21"/>
        <end position="80"/>
    </location>
</feature>